<evidence type="ECO:0000256" key="6">
    <source>
        <dbReference type="ARBA" id="ARBA00022982"/>
    </source>
</evidence>
<dbReference type="InterPro" id="IPR008168">
    <property type="entry name" value="Cyt_C_IC"/>
</dbReference>
<dbReference type="Gene3D" id="1.10.760.10">
    <property type="entry name" value="Cytochrome c-like domain"/>
    <property type="match status" value="1"/>
</dbReference>
<evidence type="ECO:0000313" key="12">
    <source>
        <dbReference type="Proteomes" id="UP000679352"/>
    </source>
</evidence>
<proteinExistence type="predicted"/>
<evidence type="ECO:0000256" key="3">
    <source>
        <dbReference type="ARBA" id="ARBA00022617"/>
    </source>
</evidence>
<feature type="domain" description="Cytochrome c" evidence="10">
    <location>
        <begin position="38"/>
        <end position="139"/>
    </location>
</feature>
<dbReference type="GO" id="GO:0009055">
    <property type="term" value="F:electron transfer activity"/>
    <property type="evidence" value="ECO:0007669"/>
    <property type="project" value="InterPro"/>
</dbReference>
<evidence type="ECO:0000256" key="2">
    <source>
        <dbReference type="ARBA" id="ARBA00022448"/>
    </source>
</evidence>
<dbReference type="Pfam" id="PF00034">
    <property type="entry name" value="Cytochrom_C"/>
    <property type="match status" value="1"/>
</dbReference>
<evidence type="ECO:0000256" key="8">
    <source>
        <dbReference type="PROSITE-ProRule" id="PRU00433"/>
    </source>
</evidence>
<organism evidence="11 12">
    <name type="scientific">Gemmobacter fulvus</name>
    <dbReference type="NCBI Taxonomy" id="2840474"/>
    <lineage>
        <taxon>Bacteria</taxon>
        <taxon>Pseudomonadati</taxon>
        <taxon>Pseudomonadota</taxon>
        <taxon>Alphaproteobacteria</taxon>
        <taxon>Rhodobacterales</taxon>
        <taxon>Paracoccaceae</taxon>
        <taxon>Gemmobacter</taxon>
    </lineage>
</organism>
<protein>
    <submittedName>
        <fullName evidence="11">Cytochrome c</fullName>
    </submittedName>
</protein>
<dbReference type="PANTHER" id="PTHR35008">
    <property type="entry name" value="BLL4482 PROTEIN-RELATED"/>
    <property type="match status" value="1"/>
</dbReference>
<dbReference type="SUPFAM" id="SSF46626">
    <property type="entry name" value="Cytochrome c"/>
    <property type="match status" value="1"/>
</dbReference>
<dbReference type="InterPro" id="IPR009056">
    <property type="entry name" value="Cyt_c-like_dom"/>
</dbReference>
<keyword evidence="7 8" id="KW-0408">Iron</keyword>
<keyword evidence="11" id="KW-0614">Plasmid</keyword>
<keyword evidence="3 8" id="KW-0349">Heme</keyword>
<evidence type="ECO:0000313" key="11">
    <source>
        <dbReference type="EMBL" id="QWK93152.1"/>
    </source>
</evidence>
<dbReference type="Proteomes" id="UP000679352">
    <property type="component" value="Plasmid p5"/>
</dbReference>
<evidence type="ECO:0000256" key="9">
    <source>
        <dbReference type="SAM" id="SignalP"/>
    </source>
</evidence>
<dbReference type="InterPro" id="IPR051459">
    <property type="entry name" value="Cytochrome_c-type_DH"/>
</dbReference>
<accession>A0A975PBY6</accession>
<feature type="signal peptide" evidence="9">
    <location>
        <begin position="1"/>
        <end position="32"/>
    </location>
</feature>
<dbReference type="AlphaFoldDB" id="A0A975PBY6"/>
<name>A0A975PBY6_9RHOB</name>
<geneLocation type="plasmid" evidence="11 12">
    <name>p5</name>
</geneLocation>
<keyword evidence="12" id="KW-1185">Reference proteome</keyword>
<dbReference type="GO" id="GO:0005506">
    <property type="term" value="F:iron ion binding"/>
    <property type="evidence" value="ECO:0007669"/>
    <property type="project" value="InterPro"/>
</dbReference>
<keyword evidence="4" id="KW-0679">Respiratory chain</keyword>
<gene>
    <name evidence="11" type="ORF">KM031_22155</name>
</gene>
<evidence type="ECO:0000256" key="1">
    <source>
        <dbReference type="ARBA" id="ARBA00001926"/>
    </source>
</evidence>
<sequence>MTLREKNRWAFRLQRSLLIGGLLATVATPSFAFFHSEPDIELGRKTYQETCASCHGANLEGQPNWQSANSNGTYPAPPHDETGHTWHHGDEMLLNYIRKGGQVVLDEMGVDFMSGMPAFGEQLSDAEIEAILAYIKSTWPARVRATQEDRTRMEAASE</sequence>
<dbReference type="PANTHER" id="PTHR35008:SF4">
    <property type="entry name" value="BLL4482 PROTEIN"/>
    <property type="match status" value="1"/>
</dbReference>
<keyword evidence="5 8" id="KW-0479">Metal-binding</keyword>
<evidence type="ECO:0000256" key="4">
    <source>
        <dbReference type="ARBA" id="ARBA00022660"/>
    </source>
</evidence>
<keyword evidence="2" id="KW-0813">Transport</keyword>
<dbReference type="KEGG" id="gfu:KM031_22155"/>
<dbReference type="InterPro" id="IPR036909">
    <property type="entry name" value="Cyt_c-like_dom_sf"/>
</dbReference>
<evidence type="ECO:0000256" key="5">
    <source>
        <dbReference type="ARBA" id="ARBA00022723"/>
    </source>
</evidence>
<dbReference type="PRINTS" id="PR00605">
    <property type="entry name" value="CYTCHROMECIC"/>
</dbReference>
<dbReference type="EMBL" id="CP076366">
    <property type="protein sequence ID" value="QWK93152.1"/>
    <property type="molecule type" value="Genomic_DNA"/>
</dbReference>
<keyword evidence="6" id="KW-0249">Electron transport</keyword>
<evidence type="ECO:0000259" key="10">
    <source>
        <dbReference type="PROSITE" id="PS51007"/>
    </source>
</evidence>
<dbReference type="PROSITE" id="PS51007">
    <property type="entry name" value="CYTC"/>
    <property type="match status" value="1"/>
</dbReference>
<reference evidence="11" key="1">
    <citation type="submission" date="2021-06" db="EMBL/GenBank/DDBJ databases">
        <authorList>
            <person name="Lee C.-S."/>
            <person name="Jin L."/>
        </authorList>
    </citation>
    <scope>NUCLEOTIDE SEQUENCE</scope>
    <source>
        <strain evidence="11">Con5</strain>
        <plasmid evidence="11">p5</plasmid>
    </source>
</reference>
<feature type="chain" id="PRO_5037491809" evidence="9">
    <location>
        <begin position="33"/>
        <end position="158"/>
    </location>
</feature>
<comment type="cofactor">
    <cofactor evidence="1">
        <name>heme c</name>
        <dbReference type="ChEBI" id="CHEBI:61717"/>
    </cofactor>
</comment>
<keyword evidence="9" id="KW-0732">Signal</keyword>
<dbReference type="GO" id="GO:0020037">
    <property type="term" value="F:heme binding"/>
    <property type="evidence" value="ECO:0007669"/>
    <property type="project" value="InterPro"/>
</dbReference>
<evidence type="ECO:0000256" key="7">
    <source>
        <dbReference type="ARBA" id="ARBA00023004"/>
    </source>
</evidence>
<dbReference type="RefSeq" id="WP_215507472.1">
    <property type="nucleotide sequence ID" value="NZ_CP076366.1"/>
</dbReference>